<evidence type="ECO:0000313" key="4">
    <source>
        <dbReference type="Proteomes" id="UP000033038"/>
    </source>
</evidence>
<dbReference type="PATRIC" id="fig|1434109.4.peg.3799"/>
<sequence length="575" mass="64610">MLKSILITMLLLLSTGIAFASPVSEDQNSNVTQLNNTQLNNTQLNNTQLKVMQFEEILPKEEGFSVSYASWSPDGQYLLITSSKSISLSHSIHKHYLLDTKSRTLGEIDYGVKEFNSYSIPGAEWSPSGDKIYFGVSKVERTNTGYCFVICNPDGTNLKCIGTNYTDLSSILENIGNIGFQRKLKWSPDSSKITFEWENPENHSTKVYTASRNGTNARELSSATYPQPVWYDSDKIFITTDEGSVDLINESGDLIQTFQPEDNDEKYCAFSLSPDRKKILLVSGLPGSFDLQTYISNTDGSELKGKISYYDGTEKRILTKEYWQPNGSCLLVNQNGNLYLVEGDENKKSLLYKGNASEPQWFPDGKKILFVEGKNKLYSIDVDGTNLTFITSFGLTSSYFWDLFCDPLDEAKKFSISPSGDLIVFTSALYPDTGKIIENEPGPSKCQNIAAPLFVVNSDSSNLTQITPTIKGRHDILREWSSNGERLTIRSIMFSSDSDWEYKENSLVELNATNFSYIWKNMPVKKITENEKSNTVDNVQSNKSSSINTSKVTENEEKSKQSTCFFFLHFLPVSE</sequence>
<dbReference type="HOGENOM" id="CLU_547045_0_0_2"/>
<evidence type="ECO:0000256" key="1">
    <source>
        <dbReference type="ARBA" id="ARBA00009820"/>
    </source>
</evidence>
<evidence type="ECO:0008006" key="5">
    <source>
        <dbReference type="Google" id="ProtNLM"/>
    </source>
</evidence>
<evidence type="ECO:0000256" key="2">
    <source>
        <dbReference type="SAM" id="MobiDB-lite"/>
    </source>
</evidence>
<dbReference type="InterPro" id="IPR011659">
    <property type="entry name" value="WD40"/>
</dbReference>
<organism evidence="3 4">
    <name type="scientific">Methanosarcina barkeri str. Wiesmoor</name>
    <dbReference type="NCBI Taxonomy" id="1434109"/>
    <lineage>
        <taxon>Archaea</taxon>
        <taxon>Methanobacteriati</taxon>
        <taxon>Methanobacteriota</taxon>
        <taxon>Stenosarchaea group</taxon>
        <taxon>Methanomicrobia</taxon>
        <taxon>Methanosarcinales</taxon>
        <taxon>Methanosarcinaceae</taxon>
        <taxon>Methanosarcina</taxon>
    </lineage>
</organism>
<dbReference type="AlphaFoldDB" id="A0A0E3LM04"/>
<name>A0A0E3LM04_METBA</name>
<dbReference type="SUPFAM" id="SSF82171">
    <property type="entry name" value="DPP6 N-terminal domain-like"/>
    <property type="match status" value="1"/>
</dbReference>
<dbReference type="PANTHER" id="PTHR36842:SF1">
    <property type="entry name" value="PROTEIN TOLB"/>
    <property type="match status" value="1"/>
</dbReference>
<dbReference type="GeneID" id="24824512"/>
<feature type="region of interest" description="Disordered" evidence="2">
    <location>
        <begin position="533"/>
        <end position="554"/>
    </location>
</feature>
<dbReference type="InterPro" id="IPR011042">
    <property type="entry name" value="6-blade_b-propeller_TolB-like"/>
</dbReference>
<gene>
    <name evidence="3" type="ORF">MSBRW_2923</name>
</gene>
<dbReference type="Pfam" id="PF07676">
    <property type="entry name" value="PD40"/>
    <property type="match status" value="2"/>
</dbReference>
<evidence type="ECO:0000313" key="3">
    <source>
        <dbReference type="EMBL" id="AKB52176.1"/>
    </source>
</evidence>
<accession>A0A0E3LM04</accession>
<dbReference type="PANTHER" id="PTHR36842">
    <property type="entry name" value="PROTEIN TOLB HOMOLOG"/>
    <property type="match status" value="1"/>
</dbReference>
<dbReference type="EMBL" id="CP009526">
    <property type="protein sequence ID" value="AKB52176.1"/>
    <property type="molecule type" value="Genomic_DNA"/>
</dbReference>
<dbReference type="KEGG" id="mbw:MSBRW_2923"/>
<comment type="similarity">
    <text evidence="1">Belongs to the TolB family.</text>
</comment>
<dbReference type="Gene3D" id="2.120.10.30">
    <property type="entry name" value="TolB, C-terminal domain"/>
    <property type="match status" value="2"/>
</dbReference>
<dbReference type="RefSeq" id="WP_011306799.1">
    <property type="nucleotide sequence ID" value="NZ_CP009526.1"/>
</dbReference>
<proteinExistence type="inferred from homology"/>
<dbReference type="Proteomes" id="UP000033038">
    <property type="component" value="Chromosome"/>
</dbReference>
<reference evidence="3 4" key="1">
    <citation type="submission" date="2014-07" db="EMBL/GenBank/DDBJ databases">
        <title>Methanogenic archaea and the global carbon cycle.</title>
        <authorList>
            <person name="Henriksen J.R."/>
            <person name="Luke J."/>
            <person name="Reinhart S."/>
            <person name="Benedict M.N."/>
            <person name="Youngblut N.D."/>
            <person name="Metcalf M.E."/>
            <person name="Whitaker R.J."/>
            <person name="Metcalf W.W."/>
        </authorList>
    </citation>
    <scope>NUCLEOTIDE SEQUENCE [LARGE SCALE GENOMIC DNA]</scope>
    <source>
        <strain evidence="3 4">Wiesmoor</strain>
    </source>
</reference>
<protein>
    <recommendedName>
        <fullName evidence="5">Periplasmic component of the Tol biopolymer transport system</fullName>
    </recommendedName>
</protein>
<feature type="compositionally biased region" description="Polar residues" evidence="2">
    <location>
        <begin position="535"/>
        <end position="552"/>
    </location>
</feature>